<dbReference type="InterPro" id="IPR024983">
    <property type="entry name" value="CHAT_dom"/>
</dbReference>
<dbReference type="AlphaFoldDB" id="A0A1P8WGS7"/>
<sequence>MQSPWVAAETGDFQQSVLWYDQALIKVPRSVEVNSEQFVRLQHNLAVLATRLGKPEEAVSHFAKAIEYGIRANDPVVRQMRISRGNTLRVFGRFEDAALELRQARESLSQAGPRETKIRINALTESSIVAALSGDFTNSEQLLIQAKRAFSSASDERRSLTLRQEVGYAQAILHYQREEISAAIDSFQAVLDDAITEMQIASEYQTPRQQVAAANQAREYLDATVTMLERKPGAASRVYRFVPGFKSISWQIAREWRRALRENAARGIHTSLGELSEAIADISRDISRETFRVSSNPEANSEDWDQIQADRVNQLETLRGRKGALQRKLAGLLTDMRQKRADDDQQKLFAAIPQHGVIVEFVTYHRRPWVQAPSEAERLAAFLIRSDGSIRFVPLPLSDAEVTDVVKEWARKSYSQCAELNQVRAAVWTPVENALTDADKLVFLCPEGATTLVPFGALPGRDSGKFLIEEERRLTQLPTPLMLLRDSLLDGNASASDSLGIADSQSRSVRDAAAHRNSIELLLVGDVHFGIVETADSVRTEKERKVRSSLMRWQPIKGAAREVYAARNAFESAYPSPDAEYRVLTRTLASKDIVTRLLRKTGHVHFATHGFYGRELGNTLFKNRWRAADSASFGPATMEGLYPGVLSGLALANANRPNDDGLLTAHEISQMELSNLHTVVLSACETAVGDYSRGEGQMSLQWAFHRAGAKSCVSSLWKVPDAATSRLMDKFYEYLWNGETKLEALRSAQIWVLRNPDATKESSRGATITEASSQNLNSPYFWAAFQLSGDWR</sequence>
<dbReference type="EMBL" id="CP017641">
    <property type="protein sequence ID" value="APZ93254.1"/>
    <property type="molecule type" value="Genomic_DNA"/>
</dbReference>
<name>A0A1P8WGS7_9PLAN</name>
<protein>
    <submittedName>
        <fullName evidence="2">CHAT domain protein</fullName>
    </submittedName>
</protein>
<feature type="domain" description="CHAT" evidence="1">
    <location>
        <begin position="420"/>
        <end position="790"/>
    </location>
</feature>
<evidence type="ECO:0000313" key="2">
    <source>
        <dbReference type="EMBL" id="APZ93254.1"/>
    </source>
</evidence>
<reference evidence="2 3" key="1">
    <citation type="journal article" date="2016" name="Front. Microbiol.">
        <title>Fuerstia marisgermanicae gen. nov., sp. nov., an Unusual Member of the Phylum Planctomycetes from the German Wadden Sea.</title>
        <authorList>
            <person name="Kohn T."/>
            <person name="Heuer A."/>
            <person name="Jogler M."/>
            <person name="Vollmers J."/>
            <person name="Boedeker C."/>
            <person name="Bunk B."/>
            <person name="Rast P."/>
            <person name="Borchert D."/>
            <person name="Glockner I."/>
            <person name="Freese H.M."/>
            <person name="Klenk H.P."/>
            <person name="Overmann J."/>
            <person name="Kaster A.K."/>
            <person name="Rohde M."/>
            <person name="Wiegand S."/>
            <person name="Jogler C."/>
        </authorList>
    </citation>
    <scope>NUCLEOTIDE SEQUENCE [LARGE SCALE GENOMIC DNA]</scope>
    <source>
        <strain evidence="2 3">NH11</strain>
    </source>
</reference>
<dbReference type="SUPFAM" id="SSF48452">
    <property type="entry name" value="TPR-like"/>
    <property type="match status" value="1"/>
</dbReference>
<dbReference type="STRING" id="1891926.Fuma_02871"/>
<dbReference type="OrthoDB" id="220792at2"/>
<dbReference type="InterPro" id="IPR011990">
    <property type="entry name" value="TPR-like_helical_dom_sf"/>
</dbReference>
<organism evidence="2 3">
    <name type="scientific">Fuerstiella marisgermanici</name>
    <dbReference type="NCBI Taxonomy" id="1891926"/>
    <lineage>
        <taxon>Bacteria</taxon>
        <taxon>Pseudomonadati</taxon>
        <taxon>Planctomycetota</taxon>
        <taxon>Planctomycetia</taxon>
        <taxon>Planctomycetales</taxon>
        <taxon>Planctomycetaceae</taxon>
        <taxon>Fuerstiella</taxon>
    </lineage>
</organism>
<evidence type="ECO:0000313" key="3">
    <source>
        <dbReference type="Proteomes" id="UP000187735"/>
    </source>
</evidence>
<proteinExistence type="predicted"/>
<dbReference type="Pfam" id="PF12770">
    <property type="entry name" value="CHAT"/>
    <property type="match status" value="1"/>
</dbReference>
<dbReference type="Proteomes" id="UP000187735">
    <property type="component" value="Chromosome"/>
</dbReference>
<dbReference type="PANTHER" id="PTHR10098">
    <property type="entry name" value="RAPSYN-RELATED"/>
    <property type="match status" value="1"/>
</dbReference>
<dbReference type="PANTHER" id="PTHR10098:SF112">
    <property type="entry name" value="SLR0380 PROTEIN"/>
    <property type="match status" value="1"/>
</dbReference>
<dbReference type="Gene3D" id="1.25.40.10">
    <property type="entry name" value="Tetratricopeptide repeat domain"/>
    <property type="match status" value="1"/>
</dbReference>
<keyword evidence="3" id="KW-1185">Reference proteome</keyword>
<evidence type="ECO:0000259" key="1">
    <source>
        <dbReference type="Pfam" id="PF12770"/>
    </source>
</evidence>
<accession>A0A1P8WGS7</accession>
<dbReference type="RefSeq" id="WP_145944179.1">
    <property type="nucleotide sequence ID" value="NZ_CP017641.1"/>
</dbReference>
<gene>
    <name evidence="2" type="ORF">Fuma_02871</name>
</gene>
<dbReference type="KEGG" id="fmr:Fuma_02871"/>